<evidence type="ECO:0008006" key="3">
    <source>
        <dbReference type="Google" id="ProtNLM"/>
    </source>
</evidence>
<proteinExistence type="predicted"/>
<reference evidence="1 2" key="1">
    <citation type="submission" date="2015-02" db="EMBL/GenBank/DDBJ databases">
        <title>Genome sequence of thermotolerant Streptomyces cyaneogriseus subsp. Noncyanogenus NMWT1, the producer of nematocidal antibiotics nemadectin.</title>
        <authorList>
            <person name="Wang H."/>
            <person name="Li C."/>
            <person name="Xiang W."/>
            <person name="Wang X."/>
        </authorList>
    </citation>
    <scope>NUCLEOTIDE SEQUENCE [LARGE SCALE GENOMIC DNA]</scope>
    <source>
        <strain evidence="1 2">NMWT 1</strain>
    </source>
</reference>
<dbReference type="OrthoDB" id="4217933at2"/>
<accession>A0A0C5FW58</accession>
<organism evidence="1 2">
    <name type="scientific">Streptomyces cyaneogriseus subsp. noncyanogenus</name>
    <dbReference type="NCBI Taxonomy" id="477245"/>
    <lineage>
        <taxon>Bacteria</taxon>
        <taxon>Bacillati</taxon>
        <taxon>Actinomycetota</taxon>
        <taxon>Actinomycetes</taxon>
        <taxon>Kitasatosporales</taxon>
        <taxon>Streptomycetaceae</taxon>
        <taxon>Streptomyces</taxon>
    </lineage>
</organism>
<name>A0A0C5FW58_9ACTN</name>
<evidence type="ECO:0000313" key="1">
    <source>
        <dbReference type="EMBL" id="AJP01928.1"/>
    </source>
</evidence>
<evidence type="ECO:0000313" key="2">
    <source>
        <dbReference type="Proteomes" id="UP000032234"/>
    </source>
</evidence>
<dbReference type="Pfam" id="PF14435">
    <property type="entry name" value="SUKH-4"/>
    <property type="match status" value="1"/>
</dbReference>
<dbReference type="Proteomes" id="UP000032234">
    <property type="component" value="Chromosome"/>
</dbReference>
<dbReference type="HOGENOM" id="CLU_1562141_0_0_11"/>
<dbReference type="PATRIC" id="fig|477245.3.peg.2305"/>
<gene>
    <name evidence="1" type="ORF">TU94_10820</name>
</gene>
<sequence length="176" mass="19957">MATHEEMTELFGAERVVTLARPIAEERGLSESDAEMLCDVGLPKFVDVLFTLDTAEEGPDPFTVVPVAAGGEKTHILVLGGPTDDPSMRYCLDMERGYVILMSFDEEPRAEIVNRTLGDFVEFLYRFVLRTKHLEQAAPQDRGPYTDKLVEYLRARDRYAFAQPDSWWSMVFEQVG</sequence>
<protein>
    <recommendedName>
        <fullName evidence="3">SUKH-4 immunity protein</fullName>
    </recommendedName>
</protein>
<dbReference type="InterPro" id="IPR025851">
    <property type="entry name" value="SUKH-4"/>
</dbReference>
<dbReference type="EMBL" id="CP010849">
    <property type="protein sequence ID" value="AJP01928.1"/>
    <property type="molecule type" value="Genomic_DNA"/>
</dbReference>
<dbReference type="KEGG" id="scw:TU94_10820"/>
<keyword evidence="2" id="KW-1185">Reference proteome</keyword>
<dbReference type="RefSeq" id="WP_044381427.1">
    <property type="nucleotide sequence ID" value="NZ_CP010849.1"/>
</dbReference>
<dbReference type="AlphaFoldDB" id="A0A0C5FW58"/>
<dbReference type="STRING" id="477245.TU94_10820"/>